<dbReference type="EMBL" id="VENP01000037">
    <property type="protein sequence ID" value="TNU73647.1"/>
    <property type="molecule type" value="Genomic_DNA"/>
</dbReference>
<dbReference type="AlphaFoldDB" id="A0A5C5BBS6"/>
<protein>
    <submittedName>
        <fullName evidence="3">Aldo/keto reductase</fullName>
    </submittedName>
</protein>
<dbReference type="OrthoDB" id="9768793at2"/>
<dbReference type="GO" id="GO:0005829">
    <property type="term" value="C:cytosol"/>
    <property type="evidence" value="ECO:0007669"/>
    <property type="project" value="TreeGrafter"/>
</dbReference>
<comment type="caution">
    <text evidence="3">The sequence shown here is derived from an EMBL/GenBank/DDBJ whole genome shotgun (WGS) entry which is preliminary data.</text>
</comment>
<evidence type="ECO:0000259" key="2">
    <source>
        <dbReference type="Pfam" id="PF00248"/>
    </source>
</evidence>
<dbReference type="InterPro" id="IPR023210">
    <property type="entry name" value="NADP_OxRdtase_dom"/>
</dbReference>
<dbReference type="PANTHER" id="PTHR43364">
    <property type="entry name" value="NADH-SPECIFIC METHYLGLYOXAL REDUCTASE-RELATED"/>
    <property type="match status" value="1"/>
</dbReference>
<dbReference type="RefSeq" id="WP_108718122.1">
    <property type="nucleotide sequence ID" value="NZ_VENP01000037.1"/>
</dbReference>
<feature type="domain" description="NADP-dependent oxidoreductase" evidence="2">
    <location>
        <begin position="37"/>
        <end position="329"/>
    </location>
</feature>
<evidence type="ECO:0000313" key="4">
    <source>
        <dbReference type="Proteomes" id="UP000313849"/>
    </source>
</evidence>
<dbReference type="PANTHER" id="PTHR43364:SF6">
    <property type="entry name" value="OXIDOREDUCTASE-RELATED"/>
    <property type="match status" value="1"/>
</dbReference>
<feature type="region of interest" description="Disordered" evidence="1">
    <location>
        <begin position="1"/>
        <end position="26"/>
    </location>
</feature>
<organism evidence="3 4">
    <name type="scientific">Miniimonas arenae</name>
    <dbReference type="NCBI Taxonomy" id="676201"/>
    <lineage>
        <taxon>Bacteria</taxon>
        <taxon>Bacillati</taxon>
        <taxon>Actinomycetota</taxon>
        <taxon>Actinomycetes</taxon>
        <taxon>Micrococcales</taxon>
        <taxon>Beutenbergiaceae</taxon>
        <taxon>Miniimonas</taxon>
    </lineage>
</organism>
<evidence type="ECO:0000256" key="1">
    <source>
        <dbReference type="SAM" id="MobiDB-lite"/>
    </source>
</evidence>
<dbReference type="InterPro" id="IPR050523">
    <property type="entry name" value="AKR_Detox_Biosynth"/>
</dbReference>
<sequence length="337" mass="34517">MTTSTTPADAPARHAAHDPSATGSVARVTDPLDVGPVVLGGNVFGWTADASHAVLDAFVAGGGRAVDTADAYSAWVDGHVGGESETVLGDWLAAHGARSDVVVATKVAKLASRPGLARDNVSAALEESLARLRTDVVDLYYAHADDAELAPEDIAATFGALVADGRVRAWGLSNFRPDRARAVVEAARAAGTAAPAYSQDRWSLVERGIEGDLLPTLLDLGLTELPYHALAAGFLTGKYRPGARVDSPRAGAAGRYLERPGALALLSVLDDVAAAHGVDVGAVALAWLRTRPGVGAPIASARSVAQLGPILASFTLELTADEVTRLTAASDAVVPAS</sequence>
<evidence type="ECO:0000313" key="3">
    <source>
        <dbReference type="EMBL" id="TNU73647.1"/>
    </source>
</evidence>
<accession>A0A5C5BBS6</accession>
<dbReference type="InterPro" id="IPR036812">
    <property type="entry name" value="NAD(P)_OxRdtase_dom_sf"/>
</dbReference>
<dbReference type="Gene3D" id="3.20.20.100">
    <property type="entry name" value="NADP-dependent oxidoreductase domain"/>
    <property type="match status" value="1"/>
</dbReference>
<name>A0A5C5BBS6_9MICO</name>
<reference evidence="3 4" key="1">
    <citation type="submission" date="2019-06" db="EMBL/GenBank/DDBJ databases">
        <title>Draft genome sequence of Miniimonas arenae KCTC 19750T isolated from sea sand.</title>
        <authorList>
            <person name="Park S.-J."/>
        </authorList>
    </citation>
    <scope>NUCLEOTIDE SEQUENCE [LARGE SCALE GENOMIC DNA]</scope>
    <source>
        <strain evidence="3 4">KCTC 19750</strain>
    </source>
</reference>
<dbReference type="Pfam" id="PF00248">
    <property type="entry name" value="Aldo_ket_red"/>
    <property type="match status" value="1"/>
</dbReference>
<dbReference type="SUPFAM" id="SSF51430">
    <property type="entry name" value="NAD(P)-linked oxidoreductase"/>
    <property type="match status" value="1"/>
</dbReference>
<proteinExistence type="predicted"/>
<gene>
    <name evidence="3" type="ORF">FH969_10270</name>
</gene>
<dbReference type="Proteomes" id="UP000313849">
    <property type="component" value="Unassembled WGS sequence"/>
</dbReference>
<keyword evidence="4" id="KW-1185">Reference proteome</keyword>